<reference evidence="3 4" key="1">
    <citation type="submission" date="2016-10" db="EMBL/GenBank/DDBJ databases">
        <authorList>
            <person name="de Groot N.N."/>
        </authorList>
    </citation>
    <scope>NUCLEOTIDE SEQUENCE [LARGE SCALE GENOMIC DNA]</scope>
    <source>
        <strain evidence="3 4">IBRC-M 10445</strain>
    </source>
</reference>
<feature type="compositionally biased region" description="Polar residues" evidence="1">
    <location>
        <begin position="622"/>
        <end position="631"/>
    </location>
</feature>
<dbReference type="GO" id="GO:0003676">
    <property type="term" value="F:nucleic acid binding"/>
    <property type="evidence" value="ECO:0007669"/>
    <property type="project" value="InterPro"/>
</dbReference>
<name>A0A1I3UWI4_9GAMM</name>
<dbReference type="InterPro" id="IPR012337">
    <property type="entry name" value="RNaseH-like_sf"/>
</dbReference>
<feature type="compositionally biased region" description="Acidic residues" evidence="1">
    <location>
        <begin position="682"/>
        <end position="691"/>
    </location>
</feature>
<gene>
    <name evidence="3" type="ORF">SAMN05216429_10722</name>
</gene>
<feature type="compositionally biased region" description="Basic residues" evidence="1">
    <location>
        <begin position="143"/>
        <end position="161"/>
    </location>
</feature>
<organism evidence="3 4">
    <name type="scientific">Marinobacter persicus</name>
    <dbReference type="NCBI Taxonomy" id="930118"/>
    <lineage>
        <taxon>Bacteria</taxon>
        <taxon>Pseudomonadati</taxon>
        <taxon>Pseudomonadota</taxon>
        <taxon>Gammaproteobacteria</taxon>
        <taxon>Pseudomonadales</taxon>
        <taxon>Marinobacteraceae</taxon>
        <taxon>Marinobacter</taxon>
    </lineage>
</organism>
<dbReference type="EMBL" id="FOSC01000007">
    <property type="protein sequence ID" value="SFJ87724.1"/>
    <property type="molecule type" value="Genomic_DNA"/>
</dbReference>
<dbReference type="InterPro" id="IPR001584">
    <property type="entry name" value="Integrase_cat-core"/>
</dbReference>
<dbReference type="Gene3D" id="3.30.420.10">
    <property type="entry name" value="Ribonuclease H-like superfamily/Ribonuclease H"/>
    <property type="match status" value="1"/>
</dbReference>
<feature type="region of interest" description="Disordered" evidence="1">
    <location>
        <begin position="135"/>
        <end position="168"/>
    </location>
</feature>
<proteinExistence type="predicted"/>
<dbReference type="AlphaFoldDB" id="A0A1I3UWI4"/>
<evidence type="ECO:0000313" key="4">
    <source>
        <dbReference type="Proteomes" id="UP000199445"/>
    </source>
</evidence>
<protein>
    <submittedName>
        <fullName evidence="3">Integrase core domain-containing protein</fullName>
    </submittedName>
</protein>
<feature type="region of interest" description="Disordered" evidence="1">
    <location>
        <begin position="615"/>
        <end position="691"/>
    </location>
</feature>
<feature type="domain" description="Integrase catalytic" evidence="2">
    <location>
        <begin position="260"/>
        <end position="470"/>
    </location>
</feature>
<sequence>MLRINDVFQLEQERHRILALADQHVLWINIDSDKAWPELVRTAEIEQWILDESLRRVEDPYQELAALIVEQGSKAQVIRDQRYELIAPLLADEEIYYRSGRGRLVQSRSDETGTPRKSLYKNLRQYWQRGAMPNALLPDYRKSGGKGQKKVSKKKLGRPRKTSPGTGITVDASIEKMFRLVLDRYYVNDKGHSLPYAHRRFIDMFEAANPNVQPEDYPTIAQIRYFYHREYENADRIRLRVNRISYQKDIRPLIGTATAGVVGPGSRYEVDATIADVYLLSADRQRVIGRPTLYVVVDVFSRMVTGFYIGLENPSYVTAMNALSTSMLDKSELCARYGAEITSEQWPTVGVPDAILADRGELLGHQIESLEKAFGVRIETTPPYRGDAKGIVERYFRTLQAEFKPFTPGVVTGTKVRKQGGKDYRLDATLTLDDFTQIMVASILHRNQYAVLSKYDRDPDMPNDMALTPLNIWNWGIKNRTGRLKNVSEQALRIALLPRQKVYLSDLGVSCFGAYYTSKELLASGWLHRNGERRVTDLQAAYDPAVADHIYLFPEKDSSEYWVCSLTDRSRQFRGKSMWELWTSQEEQRKATSAAKVAETISKRDLENLVSNTIKNAERSRPTINKQQSKAETVRGIRDNRKQERDAQRAEQTKARQPDNRKPKSDVTYLHGKPDDGAYPDLLDELFGDDE</sequence>
<accession>A0A1I3UWI4</accession>
<dbReference type="InterPro" id="IPR036397">
    <property type="entry name" value="RNaseH_sf"/>
</dbReference>
<evidence type="ECO:0000313" key="3">
    <source>
        <dbReference type="EMBL" id="SFJ87724.1"/>
    </source>
</evidence>
<evidence type="ECO:0000256" key="1">
    <source>
        <dbReference type="SAM" id="MobiDB-lite"/>
    </source>
</evidence>
<keyword evidence="4" id="KW-1185">Reference proteome</keyword>
<dbReference type="Proteomes" id="UP000199445">
    <property type="component" value="Unassembled WGS sequence"/>
</dbReference>
<dbReference type="SUPFAM" id="SSF53098">
    <property type="entry name" value="Ribonuclease H-like"/>
    <property type="match status" value="1"/>
</dbReference>
<dbReference type="OrthoDB" id="501284at2"/>
<feature type="compositionally biased region" description="Basic and acidic residues" evidence="1">
    <location>
        <begin position="632"/>
        <end position="665"/>
    </location>
</feature>
<dbReference type="GO" id="GO:0015074">
    <property type="term" value="P:DNA integration"/>
    <property type="evidence" value="ECO:0007669"/>
    <property type="project" value="InterPro"/>
</dbReference>
<dbReference type="RefSeq" id="WP_091704494.1">
    <property type="nucleotide sequence ID" value="NZ_BMYN01000001.1"/>
</dbReference>
<evidence type="ECO:0000259" key="2">
    <source>
        <dbReference type="PROSITE" id="PS50994"/>
    </source>
</evidence>
<dbReference type="PROSITE" id="PS50994">
    <property type="entry name" value="INTEGRASE"/>
    <property type="match status" value="1"/>
</dbReference>